<keyword evidence="6" id="KW-0489">Methyltransferase</keyword>
<dbReference type="GO" id="GO:0051539">
    <property type="term" value="F:4 iron, 4 sulfur cluster binding"/>
    <property type="evidence" value="ECO:0007669"/>
    <property type="project" value="UniProtKB-KW"/>
</dbReference>
<evidence type="ECO:0000256" key="3">
    <source>
        <dbReference type="ARBA" id="ARBA00022485"/>
    </source>
</evidence>
<evidence type="ECO:0000313" key="15">
    <source>
        <dbReference type="EMBL" id="SUZ81790.1"/>
    </source>
</evidence>
<dbReference type="InterPro" id="IPR027492">
    <property type="entry name" value="RNA_MTrfase_RlmN"/>
</dbReference>
<name>A0A381QRP5_9ZZZZ</name>
<evidence type="ECO:0000256" key="6">
    <source>
        <dbReference type="ARBA" id="ARBA00022603"/>
    </source>
</evidence>
<dbReference type="SUPFAM" id="SSF102114">
    <property type="entry name" value="Radical SAM enzymes"/>
    <property type="match status" value="1"/>
</dbReference>
<dbReference type="GO" id="GO:0008173">
    <property type="term" value="F:RNA methyltransferase activity"/>
    <property type="evidence" value="ECO:0007669"/>
    <property type="project" value="InterPro"/>
</dbReference>
<keyword evidence="12" id="KW-0411">Iron-sulfur</keyword>
<keyword evidence="5" id="KW-0698">rRNA processing</keyword>
<dbReference type="PIRSF" id="PIRSF006004">
    <property type="entry name" value="CHP00048"/>
    <property type="match status" value="1"/>
</dbReference>
<evidence type="ECO:0000256" key="5">
    <source>
        <dbReference type="ARBA" id="ARBA00022552"/>
    </source>
</evidence>
<dbReference type="InterPro" id="IPR058240">
    <property type="entry name" value="rSAM_sf"/>
</dbReference>
<dbReference type="GO" id="GO:0070475">
    <property type="term" value="P:rRNA base methylation"/>
    <property type="evidence" value="ECO:0007669"/>
    <property type="project" value="InterPro"/>
</dbReference>
<dbReference type="Gene3D" id="3.20.20.70">
    <property type="entry name" value="Aldolase class I"/>
    <property type="match status" value="1"/>
</dbReference>
<dbReference type="GO" id="GO:0046872">
    <property type="term" value="F:metal ion binding"/>
    <property type="evidence" value="ECO:0007669"/>
    <property type="project" value="UniProtKB-KW"/>
</dbReference>
<dbReference type="Gene3D" id="1.10.150.530">
    <property type="match status" value="1"/>
</dbReference>
<dbReference type="EMBL" id="UINC01001482">
    <property type="protein sequence ID" value="SUZ81790.1"/>
    <property type="molecule type" value="Genomic_DNA"/>
</dbReference>
<organism evidence="15">
    <name type="scientific">marine metagenome</name>
    <dbReference type="NCBI Taxonomy" id="408172"/>
    <lineage>
        <taxon>unclassified sequences</taxon>
        <taxon>metagenomes</taxon>
        <taxon>ecological metagenomes</taxon>
    </lineage>
</organism>
<dbReference type="InterPro" id="IPR048641">
    <property type="entry name" value="RlmN_N"/>
</dbReference>
<feature type="domain" description="Radical SAM core" evidence="14">
    <location>
        <begin position="102"/>
        <end position="341"/>
    </location>
</feature>
<dbReference type="NCBIfam" id="TIGR00048">
    <property type="entry name" value="rRNA_mod_RlmN"/>
    <property type="match status" value="1"/>
</dbReference>
<dbReference type="CDD" id="cd01335">
    <property type="entry name" value="Radical_SAM"/>
    <property type="match status" value="1"/>
</dbReference>
<dbReference type="Pfam" id="PF21016">
    <property type="entry name" value="RlmN_N"/>
    <property type="match status" value="1"/>
</dbReference>
<keyword evidence="11" id="KW-0408">Iron</keyword>
<evidence type="ECO:0000256" key="1">
    <source>
        <dbReference type="ARBA" id="ARBA00001966"/>
    </source>
</evidence>
<keyword evidence="4" id="KW-0963">Cytoplasm</keyword>
<proteinExistence type="inferred from homology"/>
<dbReference type="SFLD" id="SFLDS00029">
    <property type="entry name" value="Radical_SAM"/>
    <property type="match status" value="1"/>
</dbReference>
<dbReference type="AlphaFoldDB" id="A0A381QRP5"/>
<dbReference type="InterPro" id="IPR004383">
    <property type="entry name" value="rRNA_lsu_MTrfase_RlmN/Cfr"/>
</dbReference>
<evidence type="ECO:0000256" key="7">
    <source>
        <dbReference type="ARBA" id="ARBA00022679"/>
    </source>
</evidence>
<protein>
    <recommendedName>
        <fullName evidence="14">Radical SAM core domain-containing protein</fullName>
    </recommendedName>
</protein>
<evidence type="ECO:0000256" key="11">
    <source>
        <dbReference type="ARBA" id="ARBA00023004"/>
    </source>
</evidence>
<dbReference type="HAMAP" id="MF_01849">
    <property type="entry name" value="RNA_methyltr_RlmN"/>
    <property type="match status" value="1"/>
</dbReference>
<keyword evidence="10" id="KW-0479">Metal-binding</keyword>
<dbReference type="PANTHER" id="PTHR30544">
    <property type="entry name" value="23S RRNA METHYLTRANSFERASE"/>
    <property type="match status" value="1"/>
</dbReference>
<accession>A0A381QRP5</accession>
<comment type="subcellular location">
    <subcellularLocation>
        <location evidence="2">Cytoplasm</location>
    </subcellularLocation>
</comment>
<evidence type="ECO:0000259" key="14">
    <source>
        <dbReference type="PROSITE" id="PS51918"/>
    </source>
</evidence>
<dbReference type="GO" id="GO:0030488">
    <property type="term" value="P:tRNA methylation"/>
    <property type="evidence" value="ECO:0007669"/>
    <property type="project" value="InterPro"/>
</dbReference>
<evidence type="ECO:0000256" key="9">
    <source>
        <dbReference type="ARBA" id="ARBA00022694"/>
    </source>
</evidence>
<evidence type="ECO:0000256" key="10">
    <source>
        <dbReference type="ARBA" id="ARBA00022723"/>
    </source>
</evidence>
<keyword evidence="8" id="KW-0949">S-adenosyl-L-methionine</keyword>
<dbReference type="SFLD" id="SFLDF00275">
    <property type="entry name" value="adenosine_C2_methyltransferase"/>
    <property type="match status" value="1"/>
</dbReference>
<sequence>MSATTTFPNLAGMSREGLRALFAEYGEKPFRAEQVMKWIHQRGVLDIDSMTDISKNLRENLKQSTEIRLPVIVESYVSDDGSRKWIIEITSGSKVEMVYIPEAGRGTLCVSSQAGCSLDCSFCATGKQGFDRNLSSAEIIGQLWLANEQLGIFEGMPKRVSNVVMMGMGEPLLNFENVMDATSLMMDDCAYGLSKRKVTISTSGVVPAIDRMKDYTDASLAISLHAPNDALRSQLMPINKKYPIKELFRAVRGYFASLPDKRVPVIEYILISGINDHRQHARDLAELLKSLPCKINLIPFNTFDKSSYRKSSNSSISNFRQILKKAGCTVTVRTTRADDISAACGQLVGDVTDKTRRAARGEKRVANKAVENFGSTDILAIVSDRT</sequence>
<reference evidence="15" key="1">
    <citation type="submission" date="2018-05" db="EMBL/GenBank/DDBJ databases">
        <authorList>
            <person name="Lanie J.A."/>
            <person name="Ng W.-L."/>
            <person name="Kazmierczak K.M."/>
            <person name="Andrzejewski T.M."/>
            <person name="Davidsen T.M."/>
            <person name="Wayne K.J."/>
            <person name="Tettelin H."/>
            <person name="Glass J.I."/>
            <person name="Rusch D."/>
            <person name="Podicherti R."/>
            <person name="Tsui H.-C.T."/>
            <person name="Winkler M.E."/>
        </authorList>
    </citation>
    <scope>NUCLEOTIDE SEQUENCE</scope>
</reference>
<dbReference type="FunFam" id="1.10.150.530:FF:000003">
    <property type="entry name" value="Dual-specificity RNA methyltransferase RlmN"/>
    <property type="match status" value="1"/>
</dbReference>
<keyword evidence="7" id="KW-0808">Transferase</keyword>
<dbReference type="PANTHER" id="PTHR30544:SF5">
    <property type="entry name" value="RADICAL SAM CORE DOMAIN-CONTAINING PROTEIN"/>
    <property type="match status" value="1"/>
</dbReference>
<dbReference type="FunFam" id="3.20.20.70:FF:000008">
    <property type="entry name" value="Dual-specificity RNA methyltransferase RlmN"/>
    <property type="match status" value="1"/>
</dbReference>
<keyword evidence="3" id="KW-0004">4Fe-4S</keyword>
<dbReference type="InterPro" id="IPR007197">
    <property type="entry name" value="rSAM"/>
</dbReference>
<evidence type="ECO:0000256" key="8">
    <source>
        <dbReference type="ARBA" id="ARBA00022691"/>
    </source>
</evidence>
<dbReference type="Pfam" id="PF04055">
    <property type="entry name" value="Radical_SAM"/>
    <property type="match status" value="1"/>
</dbReference>
<dbReference type="InterPro" id="IPR040072">
    <property type="entry name" value="Methyltransferase_A"/>
</dbReference>
<evidence type="ECO:0000256" key="4">
    <source>
        <dbReference type="ARBA" id="ARBA00022490"/>
    </source>
</evidence>
<keyword evidence="9" id="KW-0819">tRNA processing</keyword>
<evidence type="ECO:0000256" key="13">
    <source>
        <dbReference type="ARBA" id="ARBA00023157"/>
    </source>
</evidence>
<keyword evidence="13" id="KW-1015">Disulfide bond</keyword>
<evidence type="ECO:0000256" key="2">
    <source>
        <dbReference type="ARBA" id="ARBA00004496"/>
    </source>
</evidence>
<gene>
    <name evidence="15" type="ORF">METZ01_LOCUS34644</name>
</gene>
<dbReference type="InterPro" id="IPR013785">
    <property type="entry name" value="Aldolase_TIM"/>
</dbReference>
<comment type="cofactor">
    <cofactor evidence="1">
        <name>[4Fe-4S] cluster</name>
        <dbReference type="ChEBI" id="CHEBI:49883"/>
    </cofactor>
</comment>
<dbReference type="GO" id="GO:0005737">
    <property type="term" value="C:cytoplasm"/>
    <property type="evidence" value="ECO:0007669"/>
    <property type="project" value="UniProtKB-SubCell"/>
</dbReference>
<dbReference type="PROSITE" id="PS51918">
    <property type="entry name" value="RADICAL_SAM"/>
    <property type="match status" value="1"/>
</dbReference>
<evidence type="ECO:0000256" key="12">
    <source>
        <dbReference type="ARBA" id="ARBA00023014"/>
    </source>
</evidence>
<dbReference type="SFLD" id="SFLDG01062">
    <property type="entry name" value="methyltransferase_(Class_A)"/>
    <property type="match status" value="1"/>
</dbReference>